<evidence type="ECO:0000256" key="6">
    <source>
        <dbReference type="ARBA" id="ARBA00022840"/>
    </source>
</evidence>
<evidence type="ECO:0000313" key="16">
    <source>
        <dbReference type="EMBL" id="AKQ33961.1"/>
    </source>
</evidence>
<dbReference type="InterPro" id="IPR036615">
    <property type="entry name" value="Mur_ligase_C_dom_sf"/>
</dbReference>
<dbReference type="RefSeq" id="WP_048875635.1">
    <property type="nucleotide sequence ID" value="NZ_CP011126.1"/>
</dbReference>
<evidence type="ECO:0000256" key="10">
    <source>
        <dbReference type="ARBA" id="ARBA00023316"/>
    </source>
</evidence>
<keyword evidence="2 11" id="KW-0963">Cytoplasm</keyword>
<keyword evidence="10 11" id="KW-0961">Cell wall biogenesis/degradation</keyword>
<keyword evidence="5 11" id="KW-0547">Nucleotide-binding</keyword>
<evidence type="ECO:0000256" key="8">
    <source>
        <dbReference type="ARBA" id="ARBA00022984"/>
    </source>
</evidence>
<dbReference type="Pfam" id="PF01225">
    <property type="entry name" value="Mur_ligase"/>
    <property type="match status" value="1"/>
</dbReference>
<keyword evidence="17" id="KW-1185">Reference proteome</keyword>
<keyword evidence="7 11" id="KW-0133">Cell shape</keyword>
<feature type="binding site" evidence="11">
    <location>
        <position position="188"/>
    </location>
    <ligand>
        <name>UDP-N-acetyl-alpha-D-muramoyl-L-alanyl-D-glutamate</name>
        <dbReference type="ChEBI" id="CHEBI:83900"/>
    </ligand>
</feature>
<sequence>MNGVSLNRLVKGFSNELSSDVLIQGLQTDSRKVQKGDLFIAYPGMHSDERQYIKEAIDRQAVAVFFDPHDYKLSIESSVPLIPISRLQNQVGEIAARFYSHPTKHLKIIGVTGTNGKTSCTHFIAQLLESQGMPCAIVGTLGYGFVGNLTKTNYTTPDPLQLQQAFVQMRKEGARAVAMEVSSHALDQHRVSGVHFDIAVFTQLSRDHLDYHGSMENYARAKELLFQQIGLSYGVVNCDDEFGRCLIAKYHKKLILIGYSMKRIKDDRVPLIMATAIKTLAQGFSVTVQTPWGNGTLTIPLFGRFNISNLLPVIGVLGLSGVSLEKAFLELSKLKNVLGRMQSVECASGPQVVVDYAHTPDALEKALMSLREHCRGQLICIFGCGGDRDRGKRPQMGVIAERYADQVIVTNDNPRSESPLAIIQDIKAGFKNPQSVIVETDRAAAIHYAVQKATVDDIVLIAGKGHETTQVIGRDVLPFNDVQEAQKALNL</sequence>
<comment type="similarity">
    <text evidence="1 11">Belongs to the MurCDEF family. MurE subfamily.</text>
</comment>
<comment type="pathway">
    <text evidence="11 12">Cell wall biogenesis; peptidoglycan biosynthesis.</text>
</comment>
<dbReference type="InterPro" id="IPR000713">
    <property type="entry name" value="Mur_ligase_N"/>
</dbReference>
<feature type="binding site" evidence="11">
    <location>
        <position position="182"/>
    </location>
    <ligand>
        <name>UDP-N-acetyl-alpha-D-muramoyl-L-alanyl-D-glutamate</name>
        <dbReference type="ChEBI" id="CHEBI:83900"/>
    </ligand>
</feature>
<evidence type="ECO:0000259" key="14">
    <source>
        <dbReference type="Pfam" id="PF02875"/>
    </source>
</evidence>
<name>A0ABN4HRQ0_9COXI</name>
<feature type="short sequence motif" description="Meso-diaminopimelate recognition motif" evidence="11">
    <location>
        <begin position="412"/>
        <end position="415"/>
    </location>
</feature>
<keyword evidence="11" id="KW-0460">Magnesium</keyword>
<comment type="cofactor">
    <cofactor evidence="11">
        <name>Mg(2+)</name>
        <dbReference type="ChEBI" id="CHEBI:18420"/>
    </cofactor>
</comment>
<keyword evidence="9 11" id="KW-0131">Cell cycle</keyword>
<dbReference type="SUPFAM" id="SSF63418">
    <property type="entry name" value="MurE/MurF N-terminal domain"/>
    <property type="match status" value="1"/>
</dbReference>
<dbReference type="Gene3D" id="3.40.1390.10">
    <property type="entry name" value="MurE/MurF, N-terminal domain"/>
    <property type="match status" value="1"/>
</dbReference>
<dbReference type="InterPro" id="IPR013221">
    <property type="entry name" value="Mur_ligase_cen"/>
</dbReference>
<comment type="catalytic activity">
    <reaction evidence="11">
        <text>UDP-N-acetyl-alpha-D-muramoyl-L-alanyl-D-glutamate + meso-2,6-diaminopimelate + ATP = UDP-N-acetyl-alpha-D-muramoyl-L-alanyl-gamma-D-glutamyl-meso-2,6-diaminopimelate + ADP + phosphate + H(+)</text>
        <dbReference type="Rhea" id="RHEA:23676"/>
        <dbReference type="ChEBI" id="CHEBI:15378"/>
        <dbReference type="ChEBI" id="CHEBI:30616"/>
        <dbReference type="ChEBI" id="CHEBI:43474"/>
        <dbReference type="ChEBI" id="CHEBI:57791"/>
        <dbReference type="ChEBI" id="CHEBI:83900"/>
        <dbReference type="ChEBI" id="CHEBI:83905"/>
        <dbReference type="ChEBI" id="CHEBI:456216"/>
        <dbReference type="EC" id="6.3.2.13"/>
    </reaction>
</comment>
<dbReference type="InterPro" id="IPR005761">
    <property type="entry name" value="UDP-N-AcMur-Glu-dNH2Pim_ligase"/>
</dbReference>
<feature type="modified residue" description="N6-carboxylysine" evidence="11">
    <location>
        <position position="222"/>
    </location>
</feature>
<dbReference type="PROSITE" id="PS01011">
    <property type="entry name" value="FOLYLPOLYGLU_SYNT_1"/>
    <property type="match status" value="1"/>
</dbReference>
<evidence type="ECO:0000256" key="7">
    <source>
        <dbReference type="ARBA" id="ARBA00022960"/>
    </source>
</evidence>
<accession>A0ABN4HRQ0</accession>
<keyword evidence="3 11" id="KW-0436">Ligase</keyword>
<dbReference type="Pfam" id="PF08245">
    <property type="entry name" value="Mur_ligase_M"/>
    <property type="match status" value="1"/>
</dbReference>
<proteinExistence type="inferred from homology"/>
<evidence type="ECO:0000256" key="12">
    <source>
        <dbReference type="RuleBase" id="RU004135"/>
    </source>
</evidence>
<organism evidence="16 17">
    <name type="scientific">Candidatus Coxiella mudrowiae</name>
    <dbReference type="NCBI Taxonomy" id="2054173"/>
    <lineage>
        <taxon>Bacteria</taxon>
        <taxon>Pseudomonadati</taxon>
        <taxon>Pseudomonadota</taxon>
        <taxon>Gammaproteobacteria</taxon>
        <taxon>Legionellales</taxon>
        <taxon>Coxiellaceae</taxon>
        <taxon>Coxiella</taxon>
    </lineage>
</organism>
<reference evidence="16 17" key="1">
    <citation type="journal article" date="2015" name="Genome Biol. Evol.">
        <title>Distinctive Genome Reduction Rates Revealed by Genomic Analyses of Two Coxiella-Like Endosymbionts in Ticks.</title>
        <authorList>
            <person name="Gottlieb Y."/>
            <person name="Lalzar I."/>
            <person name="Klasson L."/>
        </authorList>
    </citation>
    <scope>NUCLEOTIDE SEQUENCE [LARGE SCALE GENOMIC DNA]</scope>
    <source>
        <strain evidence="16 17">CRt</strain>
    </source>
</reference>
<keyword evidence="8 11" id="KW-0573">Peptidoglycan synthesis</keyword>
<gene>
    <name evidence="11 16" type="primary">murE</name>
    <name evidence="16" type="ORF">CleRT_14340</name>
</gene>
<evidence type="ECO:0000313" key="17">
    <source>
        <dbReference type="Proteomes" id="UP000063965"/>
    </source>
</evidence>
<dbReference type="Proteomes" id="UP000063965">
    <property type="component" value="Chromosome"/>
</dbReference>
<feature type="binding site" evidence="11">
    <location>
        <position position="467"/>
    </location>
    <ligand>
        <name>meso-2,6-diaminopimelate</name>
        <dbReference type="ChEBI" id="CHEBI:57791"/>
    </ligand>
</feature>
<comment type="function">
    <text evidence="11">Catalyzes the addition of meso-diaminopimelic acid to the nucleotide precursor UDP-N-acetylmuramoyl-L-alanyl-D-glutamate (UMAG) in the biosynthesis of bacterial cell-wall peptidoglycan.</text>
</comment>
<comment type="PTM">
    <text evidence="11">Carboxylation is probably crucial for Mg(2+) binding and, consequently, for the gamma-phosphate positioning of ATP.</text>
</comment>
<dbReference type="SUPFAM" id="SSF53244">
    <property type="entry name" value="MurD-like peptide ligases, peptide-binding domain"/>
    <property type="match status" value="1"/>
</dbReference>
<dbReference type="InterPro" id="IPR004101">
    <property type="entry name" value="Mur_ligase_C"/>
</dbReference>
<feature type="domain" description="Mur ligase central" evidence="15">
    <location>
        <begin position="111"/>
        <end position="316"/>
    </location>
</feature>
<evidence type="ECO:0000256" key="2">
    <source>
        <dbReference type="ARBA" id="ARBA00022490"/>
    </source>
</evidence>
<evidence type="ECO:0000259" key="15">
    <source>
        <dbReference type="Pfam" id="PF08245"/>
    </source>
</evidence>
<feature type="binding site" evidence="11">
    <location>
        <position position="190"/>
    </location>
    <ligand>
        <name>UDP-N-acetyl-alpha-D-muramoyl-L-alanyl-D-glutamate</name>
        <dbReference type="ChEBI" id="CHEBI:83900"/>
    </ligand>
</feature>
<feature type="binding site" evidence="11">
    <location>
        <position position="463"/>
    </location>
    <ligand>
        <name>meso-2,6-diaminopimelate</name>
        <dbReference type="ChEBI" id="CHEBI:57791"/>
    </ligand>
</feature>
<feature type="domain" description="Mur ligase N-terminal catalytic" evidence="13">
    <location>
        <begin position="23"/>
        <end position="99"/>
    </location>
</feature>
<comment type="subcellular location">
    <subcellularLocation>
        <location evidence="11 12">Cytoplasm</location>
    </subcellularLocation>
</comment>
<comment type="caution">
    <text evidence="11">Lacks conserved residue(s) required for the propagation of feature annotation.</text>
</comment>
<feature type="binding site" evidence="11">
    <location>
        <begin position="113"/>
        <end position="119"/>
    </location>
    <ligand>
        <name>ATP</name>
        <dbReference type="ChEBI" id="CHEBI:30616"/>
    </ligand>
</feature>
<feature type="binding site" evidence="11">
    <location>
        <begin position="155"/>
        <end position="156"/>
    </location>
    <ligand>
        <name>UDP-N-acetyl-alpha-D-muramoyl-L-alanyl-D-glutamate</name>
        <dbReference type="ChEBI" id="CHEBI:83900"/>
    </ligand>
</feature>
<evidence type="ECO:0000259" key="13">
    <source>
        <dbReference type="Pfam" id="PF01225"/>
    </source>
</evidence>
<dbReference type="PANTHER" id="PTHR23135">
    <property type="entry name" value="MUR LIGASE FAMILY MEMBER"/>
    <property type="match status" value="1"/>
</dbReference>
<dbReference type="InterPro" id="IPR036565">
    <property type="entry name" value="Mur-like_cat_sf"/>
</dbReference>
<evidence type="ECO:0000256" key="4">
    <source>
        <dbReference type="ARBA" id="ARBA00022618"/>
    </source>
</evidence>
<dbReference type="PANTHER" id="PTHR23135:SF4">
    <property type="entry name" value="UDP-N-ACETYLMURAMOYL-L-ALANYL-D-GLUTAMATE--2,6-DIAMINOPIMELATE LIGASE MURE HOMOLOG, CHLOROPLASTIC"/>
    <property type="match status" value="1"/>
</dbReference>
<dbReference type="EC" id="6.3.2.13" evidence="11"/>
<feature type="binding site" evidence="11">
    <location>
        <begin position="412"/>
        <end position="415"/>
    </location>
    <ligand>
        <name>meso-2,6-diaminopimelate</name>
        <dbReference type="ChEBI" id="CHEBI:57791"/>
    </ligand>
</feature>
<dbReference type="NCBIfam" id="NF001126">
    <property type="entry name" value="PRK00139.1-4"/>
    <property type="match status" value="1"/>
</dbReference>
<dbReference type="Gene3D" id="3.40.1190.10">
    <property type="entry name" value="Mur-like, catalytic domain"/>
    <property type="match status" value="1"/>
</dbReference>
<dbReference type="GO" id="GO:0016874">
    <property type="term" value="F:ligase activity"/>
    <property type="evidence" value="ECO:0007669"/>
    <property type="project" value="UniProtKB-KW"/>
</dbReference>
<feature type="binding site" evidence="11">
    <location>
        <position position="30"/>
    </location>
    <ligand>
        <name>UDP-N-acetyl-alpha-D-muramoyl-L-alanyl-D-glutamate</name>
        <dbReference type="ChEBI" id="CHEBI:83900"/>
    </ligand>
</feature>
<dbReference type="NCBIfam" id="TIGR01085">
    <property type="entry name" value="murE"/>
    <property type="match status" value="1"/>
</dbReference>
<dbReference type="SUPFAM" id="SSF53623">
    <property type="entry name" value="MurD-like peptide ligases, catalytic domain"/>
    <property type="match status" value="1"/>
</dbReference>
<dbReference type="InterPro" id="IPR018109">
    <property type="entry name" value="Folylpolyglutamate_synth_CS"/>
</dbReference>
<dbReference type="InterPro" id="IPR035911">
    <property type="entry name" value="MurE/MurF_N"/>
</dbReference>
<keyword evidence="6 11" id="KW-0067">ATP-binding</keyword>
<dbReference type="Gene3D" id="3.90.190.20">
    <property type="entry name" value="Mur ligase, C-terminal domain"/>
    <property type="match status" value="1"/>
</dbReference>
<dbReference type="HAMAP" id="MF_00208">
    <property type="entry name" value="MurE"/>
    <property type="match status" value="1"/>
</dbReference>
<evidence type="ECO:0000256" key="1">
    <source>
        <dbReference type="ARBA" id="ARBA00005898"/>
    </source>
</evidence>
<evidence type="ECO:0000256" key="5">
    <source>
        <dbReference type="ARBA" id="ARBA00022741"/>
    </source>
</evidence>
<dbReference type="Pfam" id="PF02875">
    <property type="entry name" value="Mur_ligase_C"/>
    <property type="match status" value="1"/>
</dbReference>
<keyword evidence="4 11" id="KW-0132">Cell division</keyword>
<dbReference type="EMBL" id="CP011126">
    <property type="protein sequence ID" value="AKQ33961.1"/>
    <property type="molecule type" value="Genomic_DNA"/>
</dbReference>
<feature type="domain" description="Mur ligase C-terminal" evidence="14">
    <location>
        <begin position="339"/>
        <end position="465"/>
    </location>
</feature>
<protein>
    <recommendedName>
        <fullName evidence="11">UDP-N-acetylmuramoyl-L-alanyl-D-glutamate--2,6-diaminopimelate ligase</fullName>
        <ecNumber evidence="11">6.3.2.13</ecNumber>
    </recommendedName>
    <alternativeName>
        <fullName evidence="11">Meso-A2pm-adding enzyme</fullName>
    </alternativeName>
    <alternativeName>
        <fullName evidence="11">Meso-diaminopimelate-adding enzyme</fullName>
    </alternativeName>
    <alternativeName>
        <fullName evidence="11">UDP-MurNAc-L-Ala-D-Glu:meso-diaminopimelate ligase</fullName>
    </alternativeName>
    <alternativeName>
        <fullName evidence="11">UDP-MurNAc-tripeptide synthetase</fullName>
    </alternativeName>
    <alternativeName>
        <fullName evidence="11">UDP-N-acetylmuramyl-tripeptide synthetase</fullName>
    </alternativeName>
</protein>
<evidence type="ECO:0000256" key="3">
    <source>
        <dbReference type="ARBA" id="ARBA00022598"/>
    </source>
</evidence>
<evidence type="ECO:0000256" key="11">
    <source>
        <dbReference type="HAMAP-Rule" id="MF_00208"/>
    </source>
</evidence>
<dbReference type="NCBIfam" id="NF001124">
    <property type="entry name" value="PRK00139.1-2"/>
    <property type="match status" value="1"/>
</dbReference>
<feature type="binding site" evidence="11">
    <location>
        <position position="388"/>
    </location>
    <ligand>
        <name>meso-2,6-diaminopimelate</name>
        <dbReference type="ChEBI" id="CHEBI:57791"/>
    </ligand>
</feature>
<evidence type="ECO:0000256" key="9">
    <source>
        <dbReference type="ARBA" id="ARBA00023306"/>
    </source>
</evidence>